<dbReference type="PANTHER" id="PTHR33303">
    <property type="entry name" value="CYTOPLASMIC PROTEIN-RELATED"/>
    <property type="match status" value="1"/>
</dbReference>
<gene>
    <name evidence="2" type="ORF">AB4876_15875</name>
</gene>
<feature type="domain" description="CoA-binding" evidence="1">
    <location>
        <begin position="7"/>
        <end position="100"/>
    </location>
</feature>
<dbReference type="SUPFAM" id="SSF51735">
    <property type="entry name" value="NAD(P)-binding Rossmann-fold domains"/>
    <property type="match status" value="1"/>
</dbReference>
<dbReference type="SMART" id="SM00881">
    <property type="entry name" value="CoA_binding"/>
    <property type="match status" value="1"/>
</dbReference>
<evidence type="ECO:0000313" key="2">
    <source>
        <dbReference type="EMBL" id="MEX1670399.1"/>
    </source>
</evidence>
<evidence type="ECO:0000259" key="1">
    <source>
        <dbReference type="SMART" id="SM00881"/>
    </source>
</evidence>
<protein>
    <submittedName>
        <fullName evidence="2">CoA-binding protein</fullName>
    </submittedName>
</protein>
<dbReference type="Gene3D" id="3.40.50.720">
    <property type="entry name" value="NAD(P)-binding Rossmann-like Domain"/>
    <property type="match status" value="1"/>
</dbReference>
<dbReference type="InterPro" id="IPR036291">
    <property type="entry name" value="NAD(P)-bd_dom_sf"/>
</dbReference>
<keyword evidence="3" id="KW-1185">Reference proteome</keyword>
<dbReference type="InterPro" id="IPR003781">
    <property type="entry name" value="CoA-bd"/>
</dbReference>
<dbReference type="RefSeq" id="WP_368382731.1">
    <property type="nucleotide sequence ID" value="NZ_JBFRYA010000016.1"/>
</dbReference>
<comment type="caution">
    <text evidence="2">The sequence shown here is derived from an EMBL/GenBank/DDBJ whole genome shotgun (WGS) entry which is preliminary data.</text>
</comment>
<dbReference type="PANTHER" id="PTHR33303:SF2">
    <property type="entry name" value="COA-BINDING DOMAIN-CONTAINING PROTEIN"/>
    <property type="match status" value="1"/>
</dbReference>
<sequence>MAERSNHQSEQEVVVVLGASPKPERYSFKAVKLLAEYGHRVLPVNPYHHEVAGITCVAGLDQLNEKVDTVSVYVRANLLEKDLAQLIALAPRRVIFNPGTESDEMMAALAEVGIACEEACTLVLLRTGQY</sequence>
<dbReference type="EMBL" id="JBFRYA010000016">
    <property type="protein sequence ID" value="MEX1670399.1"/>
    <property type="molecule type" value="Genomic_DNA"/>
</dbReference>
<proteinExistence type="predicted"/>
<reference evidence="2 3" key="1">
    <citation type="journal article" date="2011" name="Int. J. Syst. Evol. Microbiol.">
        <title>Zhongshania antarctica gen. nov., sp. nov. and Zhongshania guokunii sp. nov., gammaproteobacteria respectively isolated from coastal attached (fast) ice and surface seawater of the Antarctic.</title>
        <authorList>
            <person name="Li H.J."/>
            <person name="Zhang X.Y."/>
            <person name="Chen C.X."/>
            <person name="Zhang Y.J."/>
            <person name="Gao Z.M."/>
            <person name="Yu Y."/>
            <person name="Chen X.L."/>
            <person name="Chen B."/>
            <person name="Zhang Y.Z."/>
        </authorList>
    </citation>
    <scope>NUCLEOTIDE SEQUENCE [LARGE SCALE GENOMIC DNA]</scope>
    <source>
        <strain evidence="2 3">ZS6-22T</strain>
    </source>
</reference>
<name>A0ABV3U8Z9_9GAMM</name>
<organism evidence="2 3">
    <name type="scientific">Zhongshania guokunii</name>
    <dbReference type="NCBI Taxonomy" id="641783"/>
    <lineage>
        <taxon>Bacteria</taxon>
        <taxon>Pseudomonadati</taxon>
        <taxon>Pseudomonadota</taxon>
        <taxon>Gammaproteobacteria</taxon>
        <taxon>Cellvibrionales</taxon>
        <taxon>Spongiibacteraceae</taxon>
        <taxon>Zhongshania</taxon>
    </lineage>
</organism>
<evidence type="ECO:0000313" key="3">
    <source>
        <dbReference type="Proteomes" id="UP001557485"/>
    </source>
</evidence>
<accession>A0ABV3U8Z9</accession>
<dbReference type="Pfam" id="PF13380">
    <property type="entry name" value="CoA_binding_2"/>
    <property type="match status" value="1"/>
</dbReference>
<dbReference type="Proteomes" id="UP001557485">
    <property type="component" value="Unassembled WGS sequence"/>
</dbReference>